<evidence type="ECO:0000313" key="1">
    <source>
        <dbReference type="EMBL" id="KYM94574.1"/>
    </source>
</evidence>
<dbReference type="InterPro" id="IPR036397">
    <property type="entry name" value="RNaseH_sf"/>
</dbReference>
<evidence type="ECO:0000313" key="2">
    <source>
        <dbReference type="Proteomes" id="UP000078542"/>
    </source>
</evidence>
<gene>
    <name evidence="1" type="ORF">ALC62_14791</name>
</gene>
<dbReference type="Gene3D" id="3.30.420.10">
    <property type="entry name" value="Ribonuclease H-like superfamily/Ribonuclease H"/>
    <property type="match status" value="1"/>
</dbReference>
<name>A0A151I8D2_9HYME</name>
<dbReference type="Proteomes" id="UP000078542">
    <property type="component" value="Unassembled WGS sequence"/>
</dbReference>
<reference evidence="1 2" key="1">
    <citation type="submission" date="2016-03" db="EMBL/GenBank/DDBJ databases">
        <title>Cyphomyrmex costatus WGS genome.</title>
        <authorList>
            <person name="Nygaard S."/>
            <person name="Hu H."/>
            <person name="Boomsma J."/>
            <person name="Zhang G."/>
        </authorList>
    </citation>
    <scope>NUCLEOTIDE SEQUENCE [LARGE SCALE GENOMIC DNA]</scope>
    <source>
        <strain evidence="1">MS0001</strain>
        <tissue evidence="1">Whole body</tissue>
    </source>
</reference>
<keyword evidence="2" id="KW-1185">Reference proteome</keyword>
<proteinExistence type="predicted"/>
<dbReference type="AlphaFoldDB" id="A0A151I8D2"/>
<dbReference type="GO" id="GO:0003676">
    <property type="term" value="F:nucleic acid binding"/>
    <property type="evidence" value="ECO:0007669"/>
    <property type="project" value="InterPro"/>
</dbReference>
<organism evidence="1 2">
    <name type="scientific">Cyphomyrmex costatus</name>
    <dbReference type="NCBI Taxonomy" id="456900"/>
    <lineage>
        <taxon>Eukaryota</taxon>
        <taxon>Metazoa</taxon>
        <taxon>Ecdysozoa</taxon>
        <taxon>Arthropoda</taxon>
        <taxon>Hexapoda</taxon>
        <taxon>Insecta</taxon>
        <taxon>Pterygota</taxon>
        <taxon>Neoptera</taxon>
        <taxon>Endopterygota</taxon>
        <taxon>Hymenoptera</taxon>
        <taxon>Apocrita</taxon>
        <taxon>Aculeata</taxon>
        <taxon>Formicoidea</taxon>
        <taxon>Formicidae</taxon>
        <taxon>Myrmicinae</taxon>
        <taxon>Cyphomyrmex</taxon>
    </lineage>
</organism>
<accession>A0A151I8D2</accession>
<feature type="non-terminal residue" evidence="1">
    <location>
        <position position="1"/>
    </location>
</feature>
<dbReference type="STRING" id="456900.A0A151I8D2"/>
<dbReference type="PANTHER" id="PTHR38681">
    <property type="entry name" value="RETROVIRUS-RELATED POL POLYPROTEIN FROM TRANSPOSON 412-LIKE PROTEIN-RELATED"/>
    <property type="match status" value="1"/>
</dbReference>
<dbReference type="EMBL" id="KQ978372">
    <property type="protein sequence ID" value="KYM94574.1"/>
    <property type="molecule type" value="Genomic_DNA"/>
</dbReference>
<protein>
    <submittedName>
        <fullName evidence="1">Uncharacterized protein</fullName>
    </submittedName>
</protein>
<dbReference type="PANTHER" id="PTHR38681:SF1">
    <property type="entry name" value="RETROVIRUS-RELATED POL POLYPROTEIN FROM TRANSPOSON 412-LIKE PROTEIN"/>
    <property type="match status" value="1"/>
</dbReference>
<sequence>ILERWHRTLKSAIMCHETEHWIDILPTVLLGLRTCFKEDLKSSPAEMLYGSTLRIPGEFFKEEDPPADPEIFIEKHRVAMRNIKSRPTSAHHTTKIPFYHKNLFECTHVWVRDDSVCRSLQPSYFGPFRVVNRINDYL</sequence>